<gene>
    <name evidence="2" type="ORF">C2G38_2182269</name>
</gene>
<keyword evidence="3" id="KW-1185">Reference proteome</keyword>
<evidence type="ECO:0000256" key="1">
    <source>
        <dbReference type="SAM" id="MobiDB-lite"/>
    </source>
</evidence>
<reference evidence="2 3" key="1">
    <citation type="submission" date="2018-06" db="EMBL/GenBank/DDBJ databases">
        <title>Comparative genomics reveals the genomic features of Rhizophagus irregularis, R. cerebriforme, R. diaphanum and Gigaspora rosea, and their symbiotic lifestyle signature.</title>
        <authorList>
            <person name="Morin E."/>
            <person name="San Clemente H."/>
            <person name="Chen E.C.H."/>
            <person name="De La Providencia I."/>
            <person name="Hainaut M."/>
            <person name="Kuo A."/>
            <person name="Kohler A."/>
            <person name="Murat C."/>
            <person name="Tang N."/>
            <person name="Roy S."/>
            <person name="Loubradou J."/>
            <person name="Henrissat B."/>
            <person name="Grigoriev I.V."/>
            <person name="Corradi N."/>
            <person name="Roux C."/>
            <person name="Martin F.M."/>
        </authorList>
    </citation>
    <scope>NUCLEOTIDE SEQUENCE [LARGE SCALE GENOMIC DNA]</scope>
    <source>
        <strain evidence="2 3">DAOM 194757</strain>
    </source>
</reference>
<dbReference type="OrthoDB" id="2385553at2759"/>
<evidence type="ECO:0000313" key="2">
    <source>
        <dbReference type="EMBL" id="RIB19298.1"/>
    </source>
</evidence>
<comment type="caution">
    <text evidence="2">The sequence shown here is derived from an EMBL/GenBank/DDBJ whole genome shotgun (WGS) entry which is preliminary data.</text>
</comment>
<protein>
    <submittedName>
        <fullName evidence="2">Uncharacterized protein</fullName>
    </submittedName>
</protein>
<organism evidence="2 3">
    <name type="scientific">Gigaspora rosea</name>
    <dbReference type="NCBI Taxonomy" id="44941"/>
    <lineage>
        <taxon>Eukaryota</taxon>
        <taxon>Fungi</taxon>
        <taxon>Fungi incertae sedis</taxon>
        <taxon>Mucoromycota</taxon>
        <taxon>Glomeromycotina</taxon>
        <taxon>Glomeromycetes</taxon>
        <taxon>Diversisporales</taxon>
        <taxon>Gigasporaceae</taxon>
        <taxon>Gigaspora</taxon>
    </lineage>
</organism>
<feature type="region of interest" description="Disordered" evidence="1">
    <location>
        <begin position="95"/>
        <end position="117"/>
    </location>
</feature>
<evidence type="ECO:0000313" key="3">
    <source>
        <dbReference type="Proteomes" id="UP000266673"/>
    </source>
</evidence>
<proteinExistence type="predicted"/>
<accession>A0A397VC53</accession>
<dbReference type="AlphaFoldDB" id="A0A397VC53"/>
<dbReference type="Proteomes" id="UP000266673">
    <property type="component" value="Unassembled WGS sequence"/>
</dbReference>
<dbReference type="EMBL" id="QKWP01000483">
    <property type="protein sequence ID" value="RIB19298.1"/>
    <property type="molecule type" value="Genomic_DNA"/>
</dbReference>
<name>A0A397VC53_9GLOM</name>
<sequence>MSHVPGNDKKPDIGDIYRESQKAYEEYNACLTTTIYGETYLDPEKCKARGFDPIKACEEEEERTNLSVEWIERTTKEKGFRAQFQEFIAKVPPEYVSKDPKFPDYSPKKGNKSDKKLSRKKIRSLLVKASDLVDHKIKLEDGLYVKVIAVKMNNDNVFLEVEEKVGDELEYYEILYQQDMVGL</sequence>